<name>A0ABD3W968_SINWO</name>
<sequence length="165" mass="18632">MANKEGCYNATEKMCLNAEDNKIFELNERNDILDKHWLPDITIPDGEDYSVHRLILGTRTSSDEQNYLMIANVQLPNKNPLVSAPHYDNQTVSSEMKIEMKINHEGVVNKACFMPQNPSIMATKTSYSEVLIFDCTKHTYAPDPSGLCSPELILKSHHKEGYGLS</sequence>
<evidence type="ECO:0000259" key="3">
    <source>
        <dbReference type="Pfam" id="PF12265"/>
    </source>
</evidence>
<keyword evidence="5" id="KW-1185">Reference proteome</keyword>
<dbReference type="Gene3D" id="2.130.10.10">
    <property type="entry name" value="YVTN repeat-like/Quinoprotein amine dehydrogenase"/>
    <property type="match status" value="1"/>
</dbReference>
<dbReference type="PANTHER" id="PTHR22850">
    <property type="entry name" value="WD40 REPEAT FAMILY"/>
    <property type="match status" value="1"/>
</dbReference>
<dbReference type="Pfam" id="PF12265">
    <property type="entry name" value="CAF1C_H4-bd"/>
    <property type="match status" value="1"/>
</dbReference>
<evidence type="ECO:0000313" key="5">
    <source>
        <dbReference type="Proteomes" id="UP001634394"/>
    </source>
</evidence>
<comment type="caution">
    <text evidence="4">The sequence shown here is derived from an EMBL/GenBank/DDBJ whole genome shotgun (WGS) entry which is preliminary data.</text>
</comment>
<evidence type="ECO:0000256" key="1">
    <source>
        <dbReference type="ARBA" id="ARBA00022574"/>
    </source>
</evidence>
<reference evidence="4 5" key="1">
    <citation type="submission" date="2024-11" db="EMBL/GenBank/DDBJ databases">
        <title>Chromosome-level genome assembly of the freshwater bivalve Anodonta woodiana.</title>
        <authorList>
            <person name="Chen X."/>
        </authorList>
    </citation>
    <scope>NUCLEOTIDE SEQUENCE [LARGE SCALE GENOMIC DNA]</scope>
    <source>
        <strain evidence="4">MN2024</strain>
        <tissue evidence="4">Gills</tissue>
    </source>
</reference>
<dbReference type="Proteomes" id="UP001634394">
    <property type="component" value="Unassembled WGS sequence"/>
</dbReference>
<protein>
    <recommendedName>
        <fullName evidence="3">Histone-binding protein RBBP4-like N-terminal domain-containing protein</fullName>
    </recommendedName>
</protein>
<evidence type="ECO:0000313" key="4">
    <source>
        <dbReference type="EMBL" id="KAL3869278.1"/>
    </source>
</evidence>
<dbReference type="InterPro" id="IPR050459">
    <property type="entry name" value="WD_repeat_RBAP46/RBAP48/MSI1"/>
</dbReference>
<evidence type="ECO:0000256" key="2">
    <source>
        <dbReference type="ARBA" id="ARBA00022737"/>
    </source>
</evidence>
<organism evidence="4 5">
    <name type="scientific">Sinanodonta woodiana</name>
    <name type="common">Chinese pond mussel</name>
    <name type="synonym">Anodonta woodiana</name>
    <dbReference type="NCBI Taxonomy" id="1069815"/>
    <lineage>
        <taxon>Eukaryota</taxon>
        <taxon>Metazoa</taxon>
        <taxon>Spiralia</taxon>
        <taxon>Lophotrochozoa</taxon>
        <taxon>Mollusca</taxon>
        <taxon>Bivalvia</taxon>
        <taxon>Autobranchia</taxon>
        <taxon>Heteroconchia</taxon>
        <taxon>Palaeoheterodonta</taxon>
        <taxon>Unionida</taxon>
        <taxon>Unionoidea</taxon>
        <taxon>Unionidae</taxon>
        <taxon>Unioninae</taxon>
        <taxon>Sinanodonta</taxon>
    </lineage>
</organism>
<keyword evidence="1" id="KW-0853">WD repeat</keyword>
<dbReference type="InterPro" id="IPR022052">
    <property type="entry name" value="Histone-bd_RBBP4-like_N"/>
</dbReference>
<gene>
    <name evidence="4" type="ORF">ACJMK2_041981</name>
</gene>
<feature type="domain" description="Histone-binding protein RBBP4-like N-terminal" evidence="3">
    <location>
        <begin position="36"/>
        <end position="77"/>
    </location>
</feature>
<accession>A0ABD3W968</accession>
<dbReference type="InterPro" id="IPR015943">
    <property type="entry name" value="WD40/YVTN_repeat-like_dom_sf"/>
</dbReference>
<keyword evidence="2" id="KW-0677">Repeat</keyword>
<proteinExistence type="predicted"/>
<dbReference type="EMBL" id="JBJQND010000008">
    <property type="protein sequence ID" value="KAL3869278.1"/>
    <property type="molecule type" value="Genomic_DNA"/>
</dbReference>
<dbReference type="AlphaFoldDB" id="A0ABD3W968"/>